<dbReference type="Pfam" id="PF13640">
    <property type="entry name" value="2OG-FeII_Oxy_3"/>
    <property type="match status" value="1"/>
</dbReference>
<dbReference type="EMBL" id="JALJOU010000001">
    <property type="protein sequence ID" value="KAK9846654.1"/>
    <property type="molecule type" value="Genomic_DNA"/>
</dbReference>
<evidence type="ECO:0000256" key="4">
    <source>
        <dbReference type="ARBA" id="ARBA00022964"/>
    </source>
</evidence>
<dbReference type="GO" id="GO:0031418">
    <property type="term" value="F:L-ascorbic acid binding"/>
    <property type="evidence" value="ECO:0007669"/>
    <property type="project" value="InterPro"/>
</dbReference>
<keyword evidence="3" id="KW-0479">Metal-binding</keyword>
<evidence type="ECO:0000256" key="3">
    <source>
        <dbReference type="ARBA" id="ARBA00022723"/>
    </source>
</evidence>
<dbReference type="InterPro" id="IPR045054">
    <property type="entry name" value="P4HA-like"/>
</dbReference>
<comment type="subcellular location">
    <subcellularLocation>
        <location evidence="2">Endoplasmic reticulum membrane</location>
        <topology evidence="2">Single-pass type II membrane protein</topology>
    </subcellularLocation>
</comment>
<organism evidence="9 10">
    <name type="scientific">Elliptochloris bilobata</name>
    <dbReference type="NCBI Taxonomy" id="381761"/>
    <lineage>
        <taxon>Eukaryota</taxon>
        <taxon>Viridiplantae</taxon>
        <taxon>Chlorophyta</taxon>
        <taxon>core chlorophytes</taxon>
        <taxon>Trebouxiophyceae</taxon>
        <taxon>Trebouxiophyceae incertae sedis</taxon>
        <taxon>Elliptochloris clade</taxon>
        <taxon>Elliptochloris</taxon>
    </lineage>
</organism>
<dbReference type="SMART" id="SM00702">
    <property type="entry name" value="P4Hc"/>
    <property type="match status" value="1"/>
</dbReference>
<evidence type="ECO:0000256" key="5">
    <source>
        <dbReference type="ARBA" id="ARBA00023002"/>
    </source>
</evidence>
<evidence type="ECO:0000313" key="9">
    <source>
        <dbReference type="EMBL" id="KAK9846654.1"/>
    </source>
</evidence>
<sequence>MAEELGLERSMLSGGLVSSNRTSYSTFCSSTPVVQTIHSRVSGLLGAHPPWFGGYESLQVVRYRAGQKFLAHMDSVPGSAFQESVHNRVATCLIYLSSGFAGGETRFPCFGSGYTVTPELGKAVLWFNHRASDGSTLEPYAKHAGLEVLSGEKWVCTQWLKAGHYGSA</sequence>
<protein>
    <recommendedName>
        <fullName evidence="8">Fe2OG dioxygenase domain-containing protein</fullName>
    </recommendedName>
</protein>
<dbReference type="PANTHER" id="PTHR10869">
    <property type="entry name" value="PROLYL 4-HYDROXYLASE ALPHA SUBUNIT"/>
    <property type="match status" value="1"/>
</dbReference>
<keyword evidence="10" id="KW-1185">Reference proteome</keyword>
<gene>
    <name evidence="9" type="ORF">WJX81_008548</name>
</gene>
<dbReference type="GO" id="GO:0005506">
    <property type="term" value="F:iron ion binding"/>
    <property type="evidence" value="ECO:0007669"/>
    <property type="project" value="InterPro"/>
</dbReference>
<dbReference type="InterPro" id="IPR005123">
    <property type="entry name" value="Oxoglu/Fe-dep_dioxygenase_dom"/>
</dbReference>
<dbReference type="Proteomes" id="UP001445335">
    <property type="component" value="Unassembled WGS sequence"/>
</dbReference>
<evidence type="ECO:0000259" key="8">
    <source>
        <dbReference type="PROSITE" id="PS51471"/>
    </source>
</evidence>
<dbReference type="PROSITE" id="PS51471">
    <property type="entry name" value="FE2OG_OXY"/>
    <property type="match status" value="1"/>
</dbReference>
<evidence type="ECO:0000256" key="2">
    <source>
        <dbReference type="ARBA" id="ARBA00004648"/>
    </source>
</evidence>
<dbReference type="Gene3D" id="2.60.120.620">
    <property type="entry name" value="q2cbj1_9rhob like domain"/>
    <property type="match status" value="1"/>
</dbReference>
<proteinExistence type="predicted"/>
<accession>A0AAW1SJJ7</accession>
<name>A0AAW1SJJ7_9CHLO</name>
<comment type="caution">
    <text evidence="9">The sequence shown here is derived from an EMBL/GenBank/DDBJ whole genome shotgun (WGS) entry which is preliminary data.</text>
</comment>
<dbReference type="InterPro" id="IPR006620">
    <property type="entry name" value="Pro_4_hyd_alph"/>
</dbReference>
<evidence type="ECO:0000256" key="6">
    <source>
        <dbReference type="ARBA" id="ARBA00023004"/>
    </source>
</evidence>
<dbReference type="AlphaFoldDB" id="A0AAW1SJJ7"/>
<evidence type="ECO:0000256" key="1">
    <source>
        <dbReference type="ARBA" id="ARBA00001961"/>
    </source>
</evidence>
<keyword evidence="5" id="KW-0560">Oxidoreductase</keyword>
<keyword evidence="6" id="KW-0408">Iron</keyword>
<reference evidence="9 10" key="1">
    <citation type="journal article" date="2024" name="Nat. Commun.">
        <title>Phylogenomics reveals the evolutionary origins of lichenization in chlorophyte algae.</title>
        <authorList>
            <person name="Puginier C."/>
            <person name="Libourel C."/>
            <person name="Otte J."/>
            <person name="Skaloud P."/>
            <person name="Haon M."/>
            <person name="Grisel S."/>
            <person name="Petersen M."/>
            <person name="Berrin J.G."/>
            <person name="Delaux P.M."/>
            <person name="Dal Grande F."/>
            <person name="Keller J."/>
        </authorList>
    </citation>
    <scope>NUCLEOTIDE SEQUENCE [LARGE SCALE GENOMIC DNA]</scope>
    <source>
        <strain evidence="9 10">SAG 245.80</strain>
    </source>
</reference>
<evidence type="ECO:0000313" key="10">
    <source>
        <dbReference type="Proteomes" id="UP001445335"/>
    </source>
</evidence>
<evidence type="ECO:0000256" key="7">
    <source>
        <dbReference type="ARBA" id="ARBA00049169"/>
    </source>
</evidence>
<keyword evidence="4" id="KW-0223">Dioxygenase</keyword>
<dbReference type="PANTHER" id="PTHR10869:SF246">
    <property type="entry name" value="TRANSMEMBRANE PROLYL 4-HYDROXYLASE"/>
    <property type="match status" value="1"/>
</dbReference>
<comment type="catalytic activity">
    <reaction evidence="7">
        <text>L-prolyl-[collagen] + 2-oxoglutarate + O2 = trans-4-hydroxy-L-prolyl-[collagen] + succinate + CO2</text>
        <dbReference type="Rhea" id="RHEA:18945"/>
        <dbReference type="Rhea" id="RHEA-COMP:11676"/>
        <dbReference type="Rhea" id="RHEA-COMP:11680"/>
        <dbReference type="ChEBI" id="CHEBI:15379"/>
        <dbReference type="ChEBI" id="CHEBI:16526"/>
        <dbReference type="ChEBI" id="CHEBI:16810"/>
        <dbReference type="ChEBI" id="CHEBI:30031"/>
        <dbReference type="ChEBI" id="CHEBI:50342"/>
        <dbReference type="ChEBI" id="CHEBI:61965"/>
        <dbReference type="EC" id="1.14.11.2"/>
    </reaction>
</comment>
<comment type="cofactor">
    <cofactor evidence="1">
        <name>L-ascorbate</name>
        <dbReference type="ChEBI" id="CHEBI:38290"/>
    </cofactor>
</comment>
<dbReference type="InterPro" id="IPR044862">
    <property type="entry name" value="Pro_4_hyd_alph_FE2OG_OXY"/>
</dbReference>
<dbReference type="GO" id="GO:0004656">
    <property type="term" value="F:procollagen-proline 4-dioxygenase activity"/>
    <property type="evidence" value="ECO:0007669"/>
    <property type="project" value="UniProtKB-EC"/>
</dbReference>
<dbReference type="GO" id="GO:0005789">
    <property type="term" value="C:endoplasmic reticulum membrane"/>
    <property type="evidence" value="ECO:0007669"/>
    <property type="project" value="UniProtKB-SubCell"/>
</dbReference>
<feature type="domain" description="Fe2OG dioxygenase" evidence="8">
    <location>
        <begin position="54"/>
        <end position="162"/>
    </location>
</feature>